<accession>A0A2H3AMW1</accession>
<gene>
    <name evidence="2" type="ORF">ARMSODRAFT_983328</name>
</gene>
<feature type="region of interest" description="Disordered" evidence="1">
    <location>
        <begin position="66"/>
        <end position="106"/>
    </location>
</feature>
<feature type="compositionally biased region" description="Basic and acidic residues" evidence="1">
    <location>
        <begin position="86"/>
        <end position="106"/>
    </location>
</feature>
<dbReference type="AlphaFoldDB" id="A0A2H3AMW1"/>
<dbReference type="EMBL" id="KZ293514">
    <property type="protein sequence ID" value="PBK59040.1"/>
    <property type="molecule type" value="Genomic_DNA"/>
</dbReference>
<evidence type="ECO:0000313" key="2">
    <source>
        <dbReference type="EMBL" id="PBK59040.1"/>
    </source>
</evidence>
<proteinExistence type="predicted"/>
<feature type="compositionally biased region" description="Basic and acidic residues" evidence="1">
    <location>
        <begin position="66"/>
        <end position="76"/>
    </location>
</feature>
<organism evidence="2 3">
    <name type="scientific">Armillaria solidipes</name>
    <dbReference type="NCBI Taxonomy" id="1076256"/>
    <lineage>
        <taxon>Eukaryota</taxon>
        <taxon>Fungi</taxon>
        <taxon>Dikarya</taxon>
        <taxon>Basidiomycota</taxon>
        <taxon>Agaricomycotina</taxon>
        <taxon>Agaricomycetes</taxon>
        <taxon>Agaricomycetidae</taxon>
        <taxon>Agaricales</taxon>
        <taxon>Marasmiineae</taxon>
        <taxon>Physalacriaceae</taxon>
        <taxon>Armillaria</taxon>
    </lineage>
</organism>
<name>A0A2H3AMW1_9AGAR</name>
<reference evidence="3" key="1">
    <citation type="journal article" date="2017" name="Nat. Ecol. Evol.">
        <title>Genome expansion and lineage-specific genetic innovations in the forest pathogenic fungi Armillaria.</title>
        <authorList>
            <person name="Sipos G."/>
            <person name="Prasanna A.N."/>
            <person name="Walter M.C."/>
            <person name="O'Connor E."/>
            <person name="Balint B."/>
            <person name="Krizsan K."/>
            <person name="Kiss B."/>
            <person name="Hess J."/>
            <person name="Varga T."/>
            <person name="Slot J."/>
            <person name="Riley R."/>
            <person name="Boka B."/>
            <person name="Rigling D."/>
            <person name="Barry K."/>
            <person name="Lee J."/>
            <person name="Mihaltcheva S."/>
            <person name="LaButti K."/>
            <person name="Lipzen A."/>
            <person name="Waldron R."/>
            <person name="Moloney N.M."/>
            <person name="Sperisen C."/>
            <person name="Kredics L."/>
            <person name="Vagvoelgyi C."/>
            <person name="Patrignani A."/>
            <person name="Fitzpatrick D."/>
            <person name="Nagy I."/>
            <person name="Doyle S."/>
            <person name="Anderson J.B."/>
            <person name="Grigoriev I.V."/>
            <person name="Gueldener U."/>
            <person name="Muensterkoetter M."/>
            <person name="Nagy L.G."/>
        </authorList>
    </citation>
    <scope>NUCLEOTIDE SEQUENCE [LARGE SCALE GENOMIC DNA]</scope>
    <source>
        <strain evidence="3">28-4</strain>
    </source>
</reference>
<evidence type="ECO:0000256" key="1">
    <source>
        <dbReference type="SAM" id="MobiDB-lite"/>
    </source>
</evidence>
<dbReference type="Proteomes" id="UP000218334">
    <property type="component" value="Unassembled WGS sequence"/>
</dbReference>
<evidence type="ECO:0000313" key="3">
    <source>
        <dbReference type="Proteomes" id="UP000218334"/>
    </source>
</evidence>
<protein>
    <submittedName>
        <fullName evidence="2">Uncharacterized protein</fullName>
    </submittedName>
</protein>
<sequence length="106" mass="11559">MPSSSTVSAGALILQANNGGIVSGILISICLETNRTSACFHEHFCCTISAAKSAVVALYQRSRLPGERGTSVRDMEEEKDNLDYEPLSRNKERVPGSREKELESRS</sequence>
<keyword evidence="3" id="KW-1185">Reference proteome</keyword>